<organism evidence="1 2">
    <name type="scientific">Pyrenophora tritici-repentis (strain Pt-1C-BFP)</name>
    <name type="common">Wheat tan spot fungus</name>
    <name type="synonym">Drechslera tritici-repentis</name>
    <dbReference type="NCBI Taxonomy" id="426418"/>
    <lineage>
        <taxon>Eukaryota</taxon>
        <taxon>Fungi</taxon>
        <taxon>Dikarya</taxon>
        <taxon>Ascomycota</taxon>
        <taxon>Pezizomycotina</taxon>
        <taxon>Dothideomycetes</taxon>
        <taxon>Pleosporomycetidae</taxon>
        <taxon>Pleosporales</taxon>
        <taxon>Pleosporineae</taxon>
        <taxon>Pleosporaceae</taxon>
        <taxon>Pyrenophora</taxon>
    </lineage>
</organism>
<sequence length="99" mass="10259">MVQAAFSKFFGESSDSGVVALPEAGPICRPGLRPGSRVSLYGMFTASCGRYKPTANAAAAGRLSTAYGLFRSDAMTDPLLILLVHSLVPPLSLAVPSCP</sequence>
<accession>B2VYB3</accession>
<dbReference type="InParanoid" id="B2VYB3"/>
<protein>
    <submittedName>
        <fullName evidence="1">Uncharacterized protein</fullName>
    </submittedName>
</protein>
<evidence type="ECO:0000313" key="1">
    <source>
        <dbReference type="EMBL" id="EDU44926.1"/>
    </source>
</evidence>
<evidence type="ECO:0000313" key="2">
    <source>
        <dbReference type="Proteomes" id="UP000001471"/>
    </source>
</evidence>
<dbReference type="AlphaFoldDB" id="B2VYB3"/>
<name>B2VYB3_PYRTR</name>
<proteinExistence type="predicted"/>
<gene>
    <name evidence="1" type="ORF">PTRG_02403</name>
</gene>
<reference evidence="2" key="1">
    <citation type="journal article" date="2013" name="G3 (Bethesda)">
        <title>Comparative genomics of a plant-pathogenic fungus, Pyrenophora tritici-repentis, reveals transduplication and the impact of repeat elements on pathogenicity and population divergence.</title>
        <authorList>
            <person name="Manning V.A."/>
            <person name="Pandelova I."/>
            <person name="Dhillon B."/>
            <person name="Wilhelm L.J."/>
            <person name="Goodwin S.B."/>
            <person name="Berlin A.M."/>
            <person name="Figueroa M."/>
            <person name="Freitag M."/>
            <person name="Hane J.K."/>
            <person name="Henrissat B."/>
            <person name="Holman W.H."/>
            <person name="Kodira C.D."/>
            <person name="Martin J."/>
            <person name="Oliver R.P."/>
            <person name="Robbertse B."/>
            <person name="Schackwitz W."/>
            <person name="Schwartz D.C."/>
            <person name="Spatafora J.W."/>
            <person name="Turgeon B.G."/>
            <person name="Yandava C."/>
            <person name="Young S."/>
            <person name="Zhou S."/>
            <person name="Zeng Q."/>
            <person name="Grigoriev I.V."/>
            <person name="Ma L.-J."/>
            <person name="Ciuffetti L.M."/>
        </authorList>
    </citation>
    <scope>NUCLEOTIDE SEQUENCE [LARGE SCALE GENOMIC DNA]</scope>
    <source>
        <strain evidence="2">Pt-1C-BFP</strain>
    </source>
</reference>
<dbReference type="HOGENOM" id="CLU_2321541_0_0_1"/>
<dbReference type="EMBL" id="DS231616">
    <property type="protein sequence ID" value="EDU44926.1"/>
    <property type="molecule type" value="Genomic_DNA"/>
</dbReference>
<dbReference type="Proteomes" id="UP000001471">
    <property type="component" value="Unassembled WGS sequence"/>
</dbReference>